<dbReference type="SUPFAM" id="SSF51735">
    <property type="entry name" value="NAD(P)-binding Rossmann-fold domains"/>
    <property type="match status" value="1"/>
</dbReference>
<evidence type="ECO:0000259" key="13">
    <source>
        <dbReference type="Pfam" id="PF05173"/>
    </source>
</evidence>
<dbReference type="Gene3D" id="3.30.360.10">
    <property type="entry name" value="Dihydrodipicolinate Reductase, domain 2"/>
    <property type="match status" value="1"/>
</dbReference>
<evidence type="ECO:0000256" key="9">
    <source>
        <dbReference type="ARBA" id="ARBA00038983"/>
    </source>
</evidence>
<dbReference type="InterPro" id="IPR000846">
    <property type="entry name" value="DapB_N"/>
</dbReference>
<proteinExistence type="inferred from homology"/>
<evidence type="ECO:0000256" key="1">
    <source>
        <dbReference type="ARBA" id="ARBA00006642"/>
    </source>
</evidence>
<dbReference type="InterPro" id="IPR036291">
    <property type="entry name" value="NAD(P)-bd_dom_sf"/>
</dbReference>
<evidence type="ECO:0000259" key="12">
    <source>
        <dbReference type="Pfam" id="PF01113"/>
    </source>
</evidence>
<dbReference type="InterPro" id="IPR011859">
    <property type="entry name" value="Dihydrodipicolinate_Rdtase_pln"/>
</dbReference>
<evidence type="ECO:0000256" key="2">
    <source>
        <dbReference type="ARBA" id="ARBA00022605"/>
    </source>
</evidence>
<protein>
    <recommendedName>
        <fullName evidence="9">4-hydroxy-tetrahydrodipicolinate reductase</fullName>
        <ecNumber evidence="9">1.17.1.8</ecNumber>
    </recommendedName>
</protein>
<evidence type="ECO:0000256" key="10">
    <source>
        <dbReference type="ARBA" id="ARBA00049080"/>
    </source>
</evidence>
<gene>
    <name evidence="14" type="ORF">GpartN1_g5263.t1</name>
</gene>
<evidence type="ECO:0000313" key="14">
    <source>
        <dbReference type="EMBL" id="GJQ13472.1"/>
    </source>
</evidence>
<dbReference type="GO" id="GO:0009570">
    <property type="term" value="C:chloroplast stroma"/>
    <property type="evidence" value="ECO:0007669"/>
    <property type="project" value="TreeGrafter"/>
</dbReference>
<dbReference type="InterPro" id="IPR022663">
    <property type="entry name" value="DapB_C"/>
</dbReference>
<name>A0A9C7Q0V0_9RHOD</name>
<evidence type="ECO:0000256" key="3">
    <source>
        <dbReference type="ARBA" id="ARBA00022857"/>
    </source>
</evidence>
<dbReference type="Pfam" id="PF01113">
    <property type="entry name" value="DapB_N"/>
    <property type="match status" value="1"/>
</dbReference>
<comment type="caution">
    <text evidence="14">The sequence shown here is derived from an EMBL/GenBank/DDBJ whole genome shotgun (WGS) entry which is preliminary data.</text>
</comment>
<dbReference type="OrthoDB" id="10259487at2759"/>
<keyword evidence="2" id="KW-0028">Amino-acid biosynthesis</keyword>
<evidence type="ECO:0000256" key="4">
    <source>
        <dbReference type="ARBA" id="ARBA00022915"/>
    </source>
</evidence>
<feature type="domain" description="Dihydrodipicolinate reductase C-terminal" evidence="13">
    <location>
        <begin position="184"/>
        <end position="321"/>
    </location>
</feature>
<dbReference type="PANTHER" id="PTHR20836">
    <property type="entry name" value="DIHYDRODIPICOLINATE REDUCTASE"/>
    <property type="match status" value="1"/>
</dbReference>
<keyword evidence="7" id="KW-0457">Lysine biosynthesis</keyword>
<feature type="domain" description="Dihydrodipicolinate reductase N-terminal" evidence="12">
    <location>
        <begin position="50"/>
        <end position="176"/>
    </location>
</feature>
<dbReference type="GO" id="GO:0009089">
    <property type="term" value="P:lysine biosynthetic process via diaminopimelate"/>
    <property type="evidence" value="ECO:0007669"/>
    <property type="project" value="InterPro"/>
</dbReference>
<evidence type="ECO:0000313" key="15">
    <source>
        <dbReference type="Proteomes" id="UP001061958"/>
    </source>
</evidence>
<evidence type="ECO:0000256" key="11">
    <source>
        <dbReference type="ARBA" id="ARBA00049396"/>
    </source>
</evidence>
<comment type="pathway">
    <text evidence="8">Amino-acid biosynthesis; L-lysine biosynthesis via DAP pathway; (S)-tetrahydrodipicolinate from L-aspartate: step 4/4.</text>
</comment>
<dbReference type="Pfam" id="PF05173">
    <property type="entry name" value="DapB_C"/>
    <property type="match status" value="1"/>
</dbReference>
<evidence type="ECO:0000256" key="6">
    <source>
        <dbReference type="ARBA" id="ARBA00023027"/>
    </source>
</evidence>
<keyword evidence="15" id="KW-1185">Reference proteome</keyword>
<evidence type="ECO:0000256" key="7">
    <source>
        <dbReference type="ARBA" id="ARBA00023154"/>
    </source>
</evidence>
<keyword evidence="6" id="KW-0520">NAD</keyword>
<dbReference type="PANTHER" id="PTHR20836:SF0">
    <property type="entry name" value="4-HYDROXY-TETRAHYDRODIPICOLINATE REDUCTASE 1, CHLOROPLASTIC-RELATED"/>
    <property type="match status" value="1"/>
</dbReference>
<dbReference type="EC" id="1.17.1.8" evidence="9"/>
<reference evidence="14" key="2">
    <citation type="submission" date="2022-01" db="EMBL/GenBank/DDBJ databases">
        <authorList>
            <person name="Hirooka S."/>
            <person name="Miyagishima S.Y."/>
        </authorList>
    </citation>
    <scope>NUCLEOTIDE SEQUENCE</scope>
    <source>
        <strain evidence="14">NBRC 102759</strain>
    </source>
</reference>
<keyword evidence="4" id="KW-0220">Diaminopimelate biosynthesis</keyword>
<dbReference type="Proteomes" id="UP001061958">
    <property type="component" value="Unassembled WGS sequence"/>
</dbReference>
<evidence type="ECO:0000256" key="5">
    <source>
        <dbReference type="ARBA" id="ARBA00023002"/>
    </source>
</evidence>
<keyword evidence="5" id="KW-0560">Oxidoreductase</keyword>
<dbReference type="GO" id="GO:0019877">
    <property type="term" value="P:diaminopimelate biosynthetic process"/>
    <property type="evidence" value="ECO:0007669"/>
    <property type="project" value="UniProtKB-KW"/>
</dbReference>
<evidence type="ECO:0000256" key="8">
    <source>
        <dbReference type="ARBA" id="ARBA00037922"/>
    </source>
</evidence>
<dbReference type="GO" id="GO:0008839">
    <property type="term" value="F:4-hydroxy-tetrahydrodipicolinate reductase"/>
    <property type="evidence" value="ECO:0007669"/>
    <property type="project" value="UniProtKB-EC"/>
</dbReference>
<comment type="similarity">
    <text evidence="1">Belongs to the DapB family.</text>
</comment>
<comment type="catalytic activity">
    <reaction evidence="11">
        <text>(S)-2,3,4,5-tetrahydrodipicolinate + NAD(+) + H2O = (2S,4S)-4-hydroxy-2,3,4,5-tetrahydrodipicolinate + NADH + H(+)</text>
        <dbReference type="Rhea" id="RHEA:35323"/>
        <dbReference type="ChEBI" id="CHEBI:15377"/>
        <dbReference type="ChEBI" id="CHEBI:15378"/>
        <dbReference type="ChEBI" id="CHEBI:16845"/>
        <dbReference type="ChEBI" id="CHEBI:57540"/>
        <dbReference type="ChEBI" id="CHEBI:57945"/>
        <dbReference type="ChEBI" id="CHEBI:67139"/>
        <dbReference type="EC" id="1.17.1.8"/>
    </reaction>
</comment>
<sequence length="328" mass="37751">MNFVYSHGLYDKNTTGKYPCYYKARNDKRRYSILNNRTYKPVLLVCCLPQVMVNGLPGKMSSEVLNVLFERKLPVVPYSLTAENQIELFYHPKLSKQQPISLLRPSQRANRIERILEDYPRLIAVDYTHPDAVNSNALFYQKYQIPFVMGTTGGDREQLVQSTLQSNIYAVIAPNMGKQIVALQTILNRMAQNFPGVFQNYRLQVTESHQQTKADTSGTAKEIIQSFVKMGAHFEYSEDLRMIRSPVEQQQELKIPPEYLSGHAFHTYRLTSPDKSVEIAFQHNVLGRNIYAQGTVDAVVFLWNKIQQKASKKLYNMMDVLTEQLPNN</sequence>
<dbReference type="GO" id="GO:0070402">
    <property type="term" value="F:NADPH binding"/>
    <property type="evidence" value="ECO:0007669"/>
    <property type="project" value="InterPro"/>
</dbReference>
<organism evidence="14 15">
    <name type="scientific">Galdieria partita</name>
    <dbReference type="NCBI Taxonomy" id="83374"/>
    <lineage>
        <taxon>Eukaryota</taxon>
        <taxon>Rhodophyta</taxon>
        <taxon>Bangiophyceae</taxon>
        <taxon>Galdieriales</taxon>
        <taxon>Galdieriaceae</taxon>
        <taxon>Galdieria</taxon>
    </lineage>
</organism>
<keyword evidence="3" id="KW-0521">NADP</keyword>
<dbReference type="InterPro" id="IPR023940">
    <property type="entry name" value="DHDPR_bac"/>
</dbReference>
<dbReference type="NCBIfam" id="TIGR02130">
    <property type="entry name" value="dapB_plant"/>
    <property type="match status" value="1"/>
</dbReference>
<comment type="catalytic activity">
    <reaction evidence="10">
        <text>(S)-2,3,4,5-tetrahydrodipicolinate + NADP(+) + H2O = (2S,4S)-4-hydroxy-2,3,4,5-tetrahydrodipicolinate + NADPH + H(+)</text>
        <dbReference type="Rhea" id="RHEA:35331"/>
        <dbReference type="ChEBI" id="CHEBI:15377"/>
        <dbReference type="ChEBI" id="CHEBI:15378"/>
        <dbReference type="ChEBI" id="CHEBI:16845"/>
        <dbReference type="ChEBI" id="CHEBI:57783"/>
        <dbReference type="ChEBI" id="CHEBI:58349"/>
        <dbReference type="ChEBI" id="CHEBI:67139"/>
        <dbReference type="EC" id="1.17.1.8"/>
    </reaction>
</comment>
<accession>A0A9C7Q0V0</accession>
<dbReference type="AlphaFoldDB" id="A0A9C7Q0V0"/>
<dbReference type="EMBL" id="BQMJ01000044">
    <property type="protein sequence ID" value="GJQ13472.1"/>
    <property type="molecule type" value="Genomic_DNA"/>
</dbReference>
<reference evidence="14" key="1">
    <citation type="journal article" date="2022" name="Proc. Natl. Acad. Sci. U.S.A.">
        <title>Life cycle and functional genomics of the unicellular red alga Galdieria for elucidating algal and plant evolution and industrial use.</title>
        <authorList>
            <person name="Hirooka S."/>
            <person name="Itabashi T."/>
            <person name="Ichinose T.M."/>
            <person name="Onuma R."/>
            <person name="Fujiwara T."/>
            <person name="Yamashita S."/>
            <person name="Jong L.W."/>
            <person name="Tomita R."/>
            <person name="Iwane A.H."/>
            <person name="Miyagishima S.Y."/>
        </authorList>
    </citation>
    <scope>NUCLEOTIDE SEQUENCE</scope>
    <source>
        <strain evidence="14">NBRC 102759</strain>
    </source>
</reference>
<dbReference type="Gene3D" id="3.40.50.720">
    <property type="entry name" value="NAD(P)-binding Rossmann-like Domain"/>
    <property type="match status" value="1"/>
</dbReference>